<dbReference type="Gene3D" id="1.10.4080.10">
    <property type="entry name" value="ADP-ribosylation/Crystallin J1"/>
    <property type="match status" value="1"/>
</dbReference>
<accession>A0A9D1I1Q7</accession>
<keyword evidence="1" id="KW-0479">Metal-binding</keyword>
<evidence type="ECO:0000313" key="2">
    <source>
        <dbReference type="EMBL" id="HIU26653.1"/>
    </source>
</evidence>
<sequence length="265" mass="29530">MMGAVIGDIAGSVYERHNIKTKDFPFWREDCRFTDDTVMTCAVFEAFRKYHEGGRVGDLRDHLVREMKTFGRLYPDRGYGAGFKIWLASPESEPYGSFGNGSAMRVSAVTAFAADLEEAQRFAAVSASVTHNHPEGIKGAVAVATAVFLAEEGKSREDIRTALSEFYSLDFTLDEIRDRYTFDVTCQGSVPQAVEAFLEGRDFEDVIRNAVSIGGDSDTIAAMAGSIGEAFFGIPEDMEKKAYSYLDNRLAGILRKRRKYKCQRR</sequence>
<feature type="binding site" evidence="1">
    <location>
        <position position="219"/>
    </location>
    <ligand>
        <name>Mg(2+)</name>
        <dbReference type="ChEBI" id="CHEBI:18420"/>
        <label>1</label>
    </ligand>
</feature>
<feature type="binding site" evidence="1">
    <location>
        <position position="35"/>
    </location>
    <ligand>
        <name>Mg(2+)</name>
        <dbReference type="ChEBI" id="CHEBI:18420"/>
        <label>1</label>
    </ligand>
</feature>
<dbReference type="Pfam" id="PF03747">
    <property type="entry name" value="ADP_ribosyl_GH"/>
    <property type="match status" value="1"/>
</dbReference>
<dbReference type="PANTHER" id="PTHR16222">
    <property type="entry name" value="ADP-RIBOSYLGLYCOHYDROLASE"/>
    <property type="match status" value="1"/>
</dbReference>
<dbReference type="SUPFAM" id="SSF101478">
    <property type="entry name" value="ADP-ribosylglycohydrolase"/>
    <property type="match status" value="1"/>
</dbReference>
<feature type="binding site" evidence="1">
    <location>
        <position position="34"/>
    </location>
    <ligand>
        <name>Mg(2+)</name>
        <dbReference type="ChEBI" id="CHEBI:18420"/>
        <label>1</label>
    </ligand>
</feature>
<evidence type="ECO:0000256" key="1">
    <source>
        <dbReference type="PIRSR" id="PIRSR605502-1"/>
    </source>
</evidence>
<reference evidence="2" key="2">
    <citation type="journal article" date="2021" name="PeerJ">
        <title>Extensive microbial diversity within the chicken gut microbiome revealed by metagenomics and culture.</title>
        <authorList>
            <person name="Gilroy R."/>
            <person name="Ravi A."/>
            <person name="Getino M."/>
            <person name="Pursley I."/>
            <person name="Horton D.L."/>
            <person name="Alikhan N.F."/>
            <person name="Baker D."/>
            <person name="Gharbi K."/>
            <person name="Hall N."/>
            <person name="Watson M."/>
            <person name="Adriaenssens E.M."/>
            <person name="Foster-Nyarko E."/>
            <person name="Jarju S."/>
            <person name="Secka A."/>
            <person name="Antonio M."/>
            <person name="Oren A."/>
            <person name="Chaudhuri R.R."/>
            <person name="La Ragione R."/>
            <person name="Hildebrand F."/>
            <person name="Pallen M.J."/>
        </authorList>
    </citation>
    <scope>NUCLEOTIDE SEQUENCE</scope>
    <source>
        <strain evidence="2">ChiHcec3-6078</strain>
    </source>
</reference>
<proteinExistence type="predicted"/>
<organism evidence="2 3">
    <name type="scientific">Candidatus Allocopromorpha excrementigallinarum</name>
    <dbReference type="NCBI Taxonomy" id="2840742"/>
    <lineage>
        <taxon>Bacteria</taxon>
        <taxon>Bacillati</taxon>
        <taxon>Bacillota</taxon>
        <taxon>Clostridia</taxon>
        <taxon>Eubacteriales</taxon>
        <taxon>Eubacteriaceae</taxon>
        <taxon>Eubacteriaceae incertae sedis</taxon>
        <taxon>Candidatus Allocopromorpha</taxon>
    </lineage>
</organism>
<reference evidence="2" key="1">
    <citation type="submission" date="2020-10" db="EMBL/GenBank/DDBJ databases">
        <authorList>
            <person name="Gilroy R."/>
        </authorList>
    </citation>
    <scope>NUCLEOTIDE SEQUENCE</scope>
    <source>
        <strain evidence="2">ChiHcec3-6078</strain>
    </source>
</reference>
<comment type="cofactor">
    <cofactor evidence="1">
        <name>Mg(2+)</name>
        <dbReference type="ChEBI" id="CHEBI:18420"/>
    </cofactor>
    <text evidence="1">Binds 2 magnesium ions per subunit.</text>
</comment>
<dbReference type="InterPro" id="IPR050792">
    <property type="entry name" value="ADP-ribosylglycohydrolase"/>
</dbReference>
<keyword evidence="1" id="KW-0460">Magnesium</keyword>
<dbReference type="Proteomes" id="UP000824090">
    <property type="component" value="Unassembled WGS sequence"/>
</dbReference>
<feature type="binding site" evidence="1">
    <location>
        <position position="36"/>
    </location>
    <ligand>
        <name>Mg(2+)</name>
        <dbReference type="ChEBI" id="CHEBI:18420"/>
        <label>1</label>
    </ligand>
</feature>
<name>A0A9D1I1Q7_9FIRM</name>
<dbReference type="EMBL" id="DVMP01000162">
    <property type="protein sequence ID" value="HIU26653.1"/>
    <property type="molecule type" value="Genomic_DNA"/>
</dbReference>
<comment type="caution">
    <text evidence="2">The sequence shown here is derived from an EMBL/GenBank/DDBJ whole genome shotgun (WGS) entry which is preliminary data.</text>
</comment>
<dbReference type="InterPro" id="IPR005502">
    <property type="entry name" value="Ribosyl_crysJ1"/>
</dbReference>
<dbReference type="AlphaFoldDB" id="A0A9D1I1Q7"/>
<dbReference type="PANTHER" id="PTHR16222:SF12">
    <property type="entry name" value="ADP-RIBOSYLGLYCOHYDROLASE-RELATED"/>
    <property type="match status" value="1"/>
</dbReference>
<protein>
    <submittedName>
        <fullName evidence="2">ADP-ribosylglycohydrolase family protein</fullName>
    </submittedName>
</protein>
<dbReference type="GO" id="GO:0046872">
    <property type="term" value="F:metal ion binding"/>
    <property type="evidence" value="ECO:0007669"/>
    <property type="project" value="UniProtKB-KW"/>
</dbReference>
<evidence type="ECO:0000313" key="3">
    <source>
        <dbReference type="Proteomes" id="UP000824090"/>
    </source>
</evidence>
<dbReference type="InterPro" id="IPR036705">
    <property type="entry name" value="Ribosyl_crysJ1_sf"/>
</dbReference>
<feature type="binding site" evidence="1">
    <location>
        <position position="216"/>
    </location>
    <ligand>
        <name>Mg(2+)</name>
        <dbReference type="ChEBI" id="CHEBI:18420"/>
        <label>1</label>
    </ligand>
</feature>
<feature type="binding site" evidence="1">
    <location>
        <position position="218"/>
    </location>
    <ligand>
        <name>Mg(2+)</name>
        <dbReference type="ChEBI" id="CHEBI:18420"/>
        <label>1</label>
    </ligand>
</feature>
<gene>
    <name evidence="2" type="ORF">IAC50_09195</name>
</gene>